<keyword evidence="3" id="KW-1185">Reference proteome</keyword>
<feature type="non-terminal residue" evidence="2">
    <location>
        <position position="1"/>
    </location>
</feature>
<sequence>DPPKNFCVADNKYLQKVVKELGPDLHESLVHMVSYCSARLSAKKEHVILDFRPVLNTVLARQSEFISGLLDCCDGERLGKRAPGALVRKVQFGGWAHLYSSRPVRSGVAAMAAWTVLDPTKEARAVLDEMAKSLLDDPSMPAPAQLQSPPAEVLRTLMAGNAAGQAIGKGNSSEVHACQSDPRFVIRTVRQQDEVEWQRELSRLKRVPALSVITTIFATSGRRSLMPRLWPGEASEGTQGTGSWEKSAISARRFSLAGLLQPGWLPRTVESPSSPPASSDPTESWTTDKSLDGGLAHSSTQSVLPVPATVNEVRLPGIWGDRQEASTTGIPDSGAIPSQASLPGVQATFSSPVQSAIRHAAANLSAAISFAQDMEQSMPLQTQSTLAESLRVTSDILREVSEELIAVAKRHRARRLRLMTKP</sequence>
<evidence type="ECO:0000313" key="2">
    <source>
        <dbReference type="EMBL" id="CAE7854968.1"/>
    </source>
</evidence>
<evidence type="ECO:0000256" key="1">
    <source>
        <dbReference type="SAM" id="MobiDB-lite"/>
    </source>
</evidence>
<name>A0A813A8Y7_9DINO</name>
<comment type="caution">
    <text evidence="2">The sequence shown here is derived from an EMBL/GenBank/DDBJ whole genome shotgun (WGS) entry which is preliminary data.</text>
</comment>
<dbReference type="EMBL" id="CAJNJA010055254">
    <property type="protein sequence ID" value="CAE7854968.1"/>
    <property type="molecule type" value="Genomic_DNA"/>
</dbReference>
<organism evidence="2 3">
    <name type="scientific">Symbiodinium necroappetens</name>
    <dbReference type="NCBI Taxonomy" id="1628268"/>
    <lineage>
        <taxon>Eukaryota</taxon>
        <taxon>Sar</taxon>
        <taxon>Alveolata</taxon>
        <taxon>Dinophyceae</taxon>
        <taxon>Suessiales</taxon>
        <taxon>Symbiodiniaceae</taxon>
        <taxon>Symbiodinium</taxon>
    </lineage>
</organism>
<proteinExistence type="predicted"/>
<accession>A0A813A8Y7</accession>
<dbReference type="Proteomes" id="UP000601435">
    <property type="component" value="Unassembled WGS sequence"/>
</dbReference>
<feature type="region of interest" description="Disordered" evidence="1">
    <location>
        <begin position="322"/>
        <end position="341"/>
    </location>
</feature>
<protein>
    <submittedName>
        <fullName evidence="2">Uncharacterized protein</fullName>
    </submittedName>
</protein>
<gene>
    <name evidence="2" type="ORF">SNEC2469_LOCUS26792</name>
</gene>
<dbReference type="AlphaFoldDB" id="A0A813A8Y7"/>
<reference evidence="2" key="1">
    <citation type="submission" date="2021-02" db="EMBL/GenBank/DDBJ databases">
        <authorList>
            <person name="Dougan E. K."/>
            <person name="Rhodes N."/>
            <person name="Thang M."/>
            <person name="Chan C."/>
        </authorList>
    </citation>
    <scope>NUCLEOTIDE SEQUENCE</scope>
</reference>
<feature type="region of interest" description="Disordered" evidence="1">
    <location>
        <begin position="265"/>
        <end position="303"/>
    </location>
</feature>
<feature type="compositionally biased region" description="Polar residues" evidence="1">
    <location>
        <begin position="325"/>
        <end position="341"/>
    </location>
</feature>
<evidence type="ECO:0000313" key="3">
    <source>
        <dbReference type="Proteomes" id="UP000601435"/>
    </source>
</evidence>